<evidence type="ECO:0000313" key="1">
    <source>
        <dbReference type="EMBL" id="QKX54392.1"/>
    </source>
</evidence>
<dbReference type="KEGG" id="trg:TRUGW13939_01478"/>
<dbReference type="GeneID" id="55988989"/>
<dbReference type="OrthoDB" id="4656735at2759"/>
<dbReference type="RefSeq" id="XP_035340571.1">
    <property type="nucleotide sequence ID" value="XM_035484678.1"/>
</dbReference>
<dbReference type="AlphaFoldDB" id="A0A7H8QKV0"/>
<sequence>MDLQTTTSFLGSPVYKSVEDLAATFQGLSVSQNSPEDHYPSYQLPTSNYRYAFDKIITFINDNICILPENEIKVTRTFAGPFTPGGLLVLMQEPLASHPWADGLDKVISTCPSLDALREAVLNVSSGEQCITKNVSVIDRWPFLHKSLHEKLEKTCEDEMRAYDRLVLAAIRAKQPEVILCMGKGTI</sequence>
<dbReference type="Proteomes" id="UP000509510">
    <property type="component" value="Chromosome I"/>
</dbReference>
<evidence type="ECO:0000313" key="2">
    <source>
        <dbReference type="Proteomes" id="UP000509510"/>
    </source>
</evidence>
<proteinExistence type="predicted"/>
<accession>A0A7H8QKV0</accession>
<organism evidence="1 2">
    <name type="scientific">Talaromyces rugulosus</name>
    <name type="common">Penicillium rugulosum</name>
    <dbReference type="NCBI Taxonomy" id="121627"/>
    <lineage>
        <taxon>Eukaryota</taxon>
        <taxon>Fungi</taxon>
        <taxon>Dikarya</taxon>
        <taxon>Ascomycota</taxon>
        <taxon>Pezizomycotina</taxon>
        <taxon>Eurotiomycetes</taxon>
        <taxon>Eurotiomycetidae</taxon>
        <taxon>Eurotiales</taxon>
        <taxon>Trichocomaceae</taxon>
        <taxon>Talaromyces</taxon>
        <taxon>Talaromyces sect. Islandici</taxon>
    </lineage>
</organism>
<protein>
    <submittedName>
        <fullName evidence="1">Uncharacterized protein</fullName>
    </submittedName>
</protein>
<gene>
    <name evidence="1" type="ORF">TRUGW13939_01478</name>
</gene>
<name>A0A7H8QKV0_TALRU</name>
<reference evidence="2" key="1">
    <citation type="submission" date="2020-06" db="EMBL/GenBank/DDBJ databases">
        <title>A chromosome-scale genome assembly of Talaromyces rugulosus W13939.</title>
        <authorList>
            <person name="Wang B."/>
            <person name="Guo L."/>
            <person name="Ye K."/>
            <person name="Wang L."/>
        </authorList>
    </citation>
    <scope>NUCLEOTIDE SEQUENCE [LARGE SCALE GENOMIC DNA]</scope>
    <source>
        <strain evidence="2">W13939</strain>
    </source>
</reference>
<keyword evidence="2" id="KW-1185">Reference proteome</keyword>
<dbReference type="EMBL" id="CP055898">
    <property type="protein sequence ID" value="QKX54392.1"/>
    <property type="molecule type" value="Genomic_DNA"/>
</dbReference>